<gene>
    <name evidence="2" type="ORF">QWZ03_05830</name>
</gene>
<evidence type="ECO:0000313" key="2">
    <source>
        <dbReference type="EMBL" id="MDN3576282.1"/>
    </source>
</evidence>
<dbReference type="InterPro" id="IPR011646">
    <property type="entry name" value="KAP_P-loop"/>
</dbReference>
<dbReference type="Pfam" id="PF07693">
    <property type="entry name" value="KAP_NTPase"/>
    <property type="match status" value="1"/>
</dbReference>
<dbReference type="InterPro" id="IPR027417">
    <property type="entry name" value="P-loop_NTPase"/>
</dbReference>
<comment type="caution">
    <text evidence="2">The sequence shown here is derived from an EMBL/GenBank/DDBJ whole genome shotgun (WGS) entry which is preliminary data.</text>
</comment>
<dbReference type="EMBL" id="JAUFPU010000004">
    <property type="protein sequence ID" value="MDN3576282.1"/>
    <property type="molecule type" value="Genomic_DNA"/>
</dbReference>
<protein>
    <submittedName>
        <fullName evidence="2">P-loop NTPase fold protein</fullName>
    </submittedName>
</protein>
<keyword evidence="3" id="KW-1185">Reference proteome</keyword>
<reference evidence="2" key="1">
    <citation type="journal article" date="2014" name="Int. J. Syst. Evol. Microbiol.">
        <title>Complete genome of a new Firmicutes species belonging to the dominant human colonic microbiota ('Ruminococcus bicirculans') reveals two chromosomes and a selective capacity to utilize plant glucans.</title>
        <authorList>
            <consortium name="NISC Comparative Sequencing Program"/>
            <person name="Wegmann U."/>
            <person name="Louis P."/>
            <person name="Goesmann A."/>
            <person name="Henrissat B."/>
            <person name="Duncan S.H."/>
            <person name="Flint H.J."/>
        </authorList>
    </citation>
    <scope>NUCLEOTIDE SEQUENCE</scope>
    <source>
        <strain evidence="2">CECT 7703</strain>
    </source>
</reference>
<sequence>MTELGVESWIGDHYGVKKFGLELSRQWKTLVDNALEAEEGTRAALDVTQTIAVNAPWGKGKSFFLAGLVVHLRKSHPVITFDAWETDFAGNPIAAFCFELVEQLSKMSVVDKELIEETKVAIRDMFFHYSKYIVGGVANSLLKACVPGGSEVIEGFKGGFEKASEELILSEKSYVEVQEAEYISVKNSIRETKKALEKIVERIRCNDSDFGLPLYIVIDELDRCRPIYAIELLEHVKHTFAVKGVFFVFGTNLDALSHSARAVYGSSFDGREYLNRFFSLEYQLPVTSNQEFVRGIFEQNKALLDKVLICLAHKGDMIGELSEMLGEISSLYDLTPRDLESICRKLFLILQGSEKFHAFPLFVLLCYWQRNKEAAVTASRKIDLGERFSGVFNGLSIHRYPRFDVQGQTMRFDQIFLRYVEVANSIAKIGTAHKENEDHYNSSIRDGFRLGARASEEAKDDAKRMLRYLSLIVDGAADS</sequence>
<proteinExistence type="predicted"/>
<evidence type="ECO:0000313" key="3">
    <source>
        <dbReference type="Proteomes" id="UP001180081"/>
    </source>
</evidence>
<accession>A0ABT8B357</accession>
<dbReference type="Proteomes" id="UP001180081">
    <property type="component" value="Unassembled WGS sequence"/>
</dbReference>
<name>A0ABT8B357_9NEIS</name>
<dbReference type="SUPFAM" id="SSF52540">
    <property type="entry name" value="P-loop containing nucleoside triphosphate hydrolases"/>
    <property type="match status" value="1"/>
</dbReference>
<dbReference type="RefSeq" id="WP_290331861.1">
    <property type="nucleotide sequence ID" value="NZ_JAUFPU010000004.1"/>
</dbReference>
<organism evidence="2 3">
    <name type="scientific">Chitinimonas viridis</name>
    <dbReference type="NCBI Taxonomy" id="664880"/>
    <lineage>
        <taxon>Bacteria</taxon>
        <taxon>Pseudomonadati</taxon>
        <taxon>Pseudomonadota</taxon>
        <taxon>Betaproteobacteria</taxon>
        <taxon>Neisseriales</taxon>
        <taxon>Chitinibacteraceae</taxon>
        <taxon>Chitinimonas</taxon>
    </lineage>
</organism>
<evidence type="ECO:0000259" key="1">
    <source>
        <dbReference type="Pfam" id="PF07693"/>
    </source>
</evidence>
<reference evidence="2" key="2">
    <citation type="submission" date="2023-06" db="EMBL/GenBank/DDBJ databases">
        <authorList>
            <person name="Lucena T."/>
            <person name="Sun Q."/>
        </authorList>
    </citation>
    <scope>NUCLEOTIDE SEQUENCE</scope>
    <source>
        <strain evidence="2">CECT 7703</strain>
    </source>
</reference>
<feature type="domain" description="KAP NTPase" evidence="1">
    <location>
        <begin position="50"/>
        <end position="346"/>
    </location>
</feature>